<protein>
    <submittedName>
        <fullName evidence="14">CAF1A factor</fullName>
    </submittedName>
</protein>
<evidence type="ECO:0000256" key="5">
    <source>
        <dbReference type="ARBA" id="ARBA00023186"/>
    </source>
</evidence>
<comment type="caution">
    <text evidence="14">The sequence shown here is derived from an EMBL/GenBank/DDBJ whole genome shotgun (WGS) entry which is preliminary data.</text>
</comment>
<feature type="region of interest" description="Disordered" evidence="9">
    <location>
        <begin position="734"/>
        <end position="761"/>
    </location>
</feature>
<dbReference type="GO" id="GO:0005634">
    <property type="term" value="C:nucleus"/>
    <property type="evidence" value="ECO:0007669"/>
    <property type="project" value="UniProtKB-SubCell"/>
</dbReference>
<sequence length="906" mass="100976">VAMECRDKAAVPPRKLVQARLPFKRLNPVPKEKLDVDSEVKKLKSSPSAFVPSKDPSLDASSASLDNVENNCQLGSDGNLPPKLVNGKGPLDHFIQKNPAGDTSDPGDAPEPSQGSAHGLRDGTERGDVDSRAAVTNGTIGKELSCLNSWQGSPAGDSRETEGSCAAASKEEEDPGAGIQPHSGLTGCKDVAGRKGELKDLLFEGKVPVVLLEDIMSLKSPQVASLDGSSTSENEALESSHEGDSGLSNSSLSSGSSPEVLLVAQATKRNSSPLAASTPARKVPQKFHRSSAEKEKLRLQRDQERADKLQKLQAEREEKGRLKEEAKAAKERAKEEAKKRKEEEKELKERERREKKEKEEKEKAEKLRVKEEKRKERQEALEAKLEEKRKKEEEKRLKEEEKRINAQKAEITRFFQKPKTPQAPKTLAGSCGKFAPFEIKENMVLAPLSRVTLDPEDLEQLDKLLHAQNDEISFLRDLKCRKPRKTGPTLVSDSSDSVNSDVVVVDNCQPDAVPEREKFGRMKLLQFSENHRPAYWGTWNKRTSLIHARNPWSKDTKLLDYEVDSDEEWEEEEPGESLSHSEEDDEEEGEDEDEDDGFFVPHGYLSEDEGVTEECDPENQKVRQKLKAKEWDELIAKGKRFHILQPVKIGCVWERAAKDSSTNTDLKVLQQFTACVLEPPVPEEEQQTQKCSKKRAKDQQILAHLLPLLHGNVHGSKVIIQEFQECCRRGRFTDVTEGTSPTRDLLPPQSQPSEEGGGVPSKARLKRLISESSVYEKRPEFRMCWYVHAEILRRFGRERLPVPCRWSYVTQVPCRDEGTAPGAPAPPAAKRKATASMSITKFMKRPRGAEQAAEMDGFQADTEEDEEDDDCMIVDVQPGKGSTASESSGTRAAHQDSSRVSPSNTI</sequence>
<dbReference type="GO" id="GO:0006281">
    <property type="term" value="P:DNA repair"/>
    <property type="evidence" value="ECO:0007669"/>
    <property type="project" value="UniProtKB-KW"/>
</dbReference>
<keyword evidence="4" id="KW-0227">DNA damage</keyword>
<keyword evidence="15" id="KW-1185">Reference proteome</keyword>
<keyword evidence="6" id="KW-0234">DNA repair</keyword>
<proteinExistence type="inferred from homology"/>
<keyword evidence="5" id="KW-0143">Chaperone</keyword>
<evidence type="ECO:0000256" key="2">
    <source>
        <dbReference type="ARBA" id="ARBA00006913"/>
    </source>
</evidence>
<dbReference type="PANTHER" id="PTHR15272">
    <property type="entry name" value="CHROMATIN ASSEMBLY FACTOR 1 SUBUNIT A CAF-1 SUBUNIT A"/>
    <property type="match status" value="1"/>
</dbReference>
<dbReference type="GO" id="GO:0033186">
    <property type="term" value="C:CAF-1 complex"/>
    <property type="evidence" value="ECO:0007669"/>
    <property type="project" value="TreeGrafter"/>
</dbReference>
<dbReference type="Proteomes" id="UP000628412">
    <property type="component" value="Unassembled WGS sequence"/>
</dbReference>
<feature type="compositionally biased region" description="Low complexity" evidence="9">
    <location>
        <begin position="52"/>
        <end position="65"/>
    </location>
</feature>
<evidence type="ECO:0000259" key="12">
    <source>
        <dbReference type="Pfam" id="PF15539"/>
    </source>
</evidence>
<dbReference type="InterPro" id="IPR029091">
    <property type="entry name" value="CAF1_p150_N"/>
</dbReference>
<evidence type="ECO:0000256" key="8">
    <source>
        <dbReference type="ARBA" id="ARBA00023306"/>
    </source>
</evidence>
<dbReference type="Pfam" id="PF15539">
    <property type="entry name" value="CAF1-p150_C2"/>
    <property type="match status" value="1"/>
</dbReference>
<evidence type="ECO:0000256" key="1">
    <source>
        <dbReference type="ARBA" id="ARBA00004123"/>
    </source>
</evidence>
<evidence type="ECO:0000256" key="6">
    <source>
        <dbReference type="ARBA" id="ARBA00023204"/>
    </source>
</evidence>
<dbReference type="Pfam" id="PF11600">
    <property type="entry name" value="CAF1A_acidic"/>
    <property type="match status" value="1"/>
</dbReference>
<dbReference type="GO" id="GO:0006260">
    <property type="term" value="P:DNA replication"/>
    <property type="evidence" value="ECO:0007669"/>
    <property type="project" value="UniProtKB-KW"/>
</dbReference>
<feature type="domain" description="Chromatin assembly factor 1 subunit A dimerization" evidence="11">
    <location>
        <begin position="523"/>
        <end position="595"/>
    </location>
</feature>
<feature type="compositionally biased region" description="Basic and acidic residues" evidence="9">
    <location>
        <begin position="119"/>
        <end position="131"/>
    </location>
</feature>
<dbReference type="InterPro" id="IPR022043">
    <property type="entry name" value="CAF1A_DD"/>
</dbReference>
<dbReference type="EMBL" id="WEIU01016044">
    <property type="protein sequence ID" value="NWH91702.1"/>
    <property type="molecule type" value="Genomic_DNA"/>
</dbReference>
<accession>A0A850YDM8</accession>
<dbReference type="AlphaFoldDB" id="A0A850YDM8"/>
<evidence type="ECO:0000259" key="10">
    <source>
        <dbReference type="Pfam" id="PF11600"/>
    </source>
</evidence>
<feature type="region of interest" description="Disordered" evidence="9">
    <location>
        <begin position="844"/>
        <end position="906"/>
    </location>
</feature>
<feature type="domain" description="Chromatin assembly factor 1 p150 subunit acidic region" evidence="10">
    <location>
        <begin position="306"/>
        <end position="444"/>
    </location>
</feature>
<evidence type="ECO:0000256" key="3">
    <source>
        <dbReference type="ARBA" id="ARBA00022705"/>
    </source>
</evidence>
<feature type="compositionally biased region" description="Acidic residues" evidence="9">
    <location>
        <begin position="606"/>
        <end position="617"/>
    </location>
</feature>
<feature type="compositionally biased region" description="Polar residues" evidence="9">
    <location>
        <begin position="220"/>
        <end position="234"/>
    </location>
</feature>
<evidence type="ECO:0000259" key="13">
    <source>
        <dbReference type="Pfam" id="PF15557"/>
    </source>
</evidence>
<feature type="compositionally biased region" description="Acidic residues" evidence="9">
    <location>
        <begin position="564"/>
        <end position="575"/>
    </location>
</feature>
<feature type="compositionally biased region" description="Polar residues" evidence="9">
    <location>
        <begin position="880"/>
        <end position="890"/>
    </location>
</feature>
<evidence type="ECO:0000313" key="15">
    <source>
        <dbReference type="Proteomes" id="UP000628412"/>
    </source>
</evidence>
<name>A0A850YDM8_AEGCA</name>
<feature type="non-terminal residue" evidence="14">
    <location>
        <position position="906"/>
    </location>
</feature>
<feature type="domain" description="Chromatin assembly factor 1 subunit p150 C-terminal" evidence="12">
    <location>
        <begin position="628"/>
        <end position="880"/>
    </location>
</feature>
<evidence type="ECO:0000313" key="14">
    <source>
        <dbReference type="EMBL" id="NWH91702.1"/>
    </source>
</evidence>
<evidence type="ECO:0000256" key="7">
    <source>
        <dbReference type="ARBA" id="ARBA00023242"/>
    </source>
</evidence>
<evidence type="ECO:0000256" key="9">
    <source>
        <dbReference type="SAM" id="MobiDB-lite"/>
    </source>
</evidence>
<dbReference type="GO" id="GO:0006334">
    <property type="term" value="P:nucleosome assembly"/>
    <property type="evidence" value="ECO:0007669"/>
    <property type="project" value="TreeGrafter"/>
</dbReference>
<feature type="compositionally biased region" description="Acidic residues" evidence="9">
    <location>
        <begin position="582"/>
        <end position="597"/>
    </location>
</feature>
<feature type="compositionally biased region" description="Polar residues" evidence="9">
    <location>
        <begin position="67"/>
        <end position="76"/>
    </location>
</feature>
<feature type="compositionally biased region" description="Low complexity" evidence="9">
    <location>
        <begin position="245"/>
        <end position="257"/>
    </location>
</feature>
<keyword evidence="3" id="KW-0235">DNA replication</keyword>
<dbReference type="InterPro" id="IPR029105">
    <property type="entry name" value="CAF1-p150_C2"/>
</dbReference>
<evidence type="ECO:0000256" key="4">
    <source>
        <dbReference type="ARBA" id="ARBA00022763"/>
    </source>
</evidence>
<feature type="domain" description="Chromatin assembly factor 1 subunit p150 N-terminal" evidence="13">
    <location>
        <begin position="1"/>
        <end position="97"/>
    </location>
</feature>
<keyword evidence="8" id="KW-0131">Cell cycle</keyword>
<feature type="non-terminal residue" evidence="14">
    <location>
        <position position="1"/>
    </location>
</feature>
<feature type="region of interest" description="Disordered" evidence="9">
    <location>
        <begin position="220"/>
        <end position="402"/>
    </location>
</feature>
<feature type="region of interest" description="Disordered" evidence="9">
    <location>
        <begin position="564"/>
        <end position="619"/>
    </location>
</feature>
<feature type="region of interest" description="Disordered" evidence="9">
    <location>
        <begin position="27"/>
        <end position="191"/>
    </location>
</feature>
<dbReference type="PANTHER" id="PTHR15272:SF0">
    <property type="entry name" value="CHROMATIN ASSEMBLY FACTOR 1 SUBUNIT A"/>
    <property type="match status" value="1"/>
</dbReference>
<feature type="compositionally biased region" description="Acidic residues" evidence="9">
    <location>
        <begin position="861"/>
        <end position="872"/>
    </location>
</feature>
<organism evidence="14 15">
    <name type="scientific">Aegithalos caudatus</name>
    <name type="common">Long-tailed tit</name>
    <name type="synonym">Acredula caudata</name>
    <dbReference type="NCBI Taxonomy" id="73327"/>
    <lineage>
        <taxon>Eukaryota</taxon>
        <taxon>Metazoa</taxon>
        <taxon>Chordata</taxon>
        <taxon>Craniata</taxon>
        <taxon>Vertebrata</taxon>
        <taxon>Euteleostomi</taxon>
        <taxon>Archelosauria</taxon>
        <taxon>Archosauria</taxon>
        <taxon>Dinosauria</taxon>
        <taxon>Saurischia</taxon>
        <taxon>Theropoda</taxon>
        <taxon>Coelurosauria</taxon>
        <taxon>Aves</taxon>
        <taxon>Neognathae</taxon>
        <taxon>Neoaves</taxon>
        <taxon>Telluraves</taxon>
        <taxon>Australaves</taxon>
        <taxon>Passeriformes</taxon>
        <taxon>Sylvioidea</taxon>
        <taxon>Aegithalidae</taxon>
        <taxon>Aegithalos</taxon>
    </lineage>
</organism>
<dbReference type="InterPro" id="IPR021644">
    <property type="entry name" value="CAF-1_p150_acidic"/>
</dbReference>
<feature type="compositionally biased region" description="Basic and acidic residues" evidence="9">
    <location>
        <begin position="30"/>
        <end position="42"/>
    </location>
</feature>
<feature type="compositionally biased region" description="Basic and acidic residues" evidence="9">
    <location>
        <begin position="290"/>
        <end position="402"/>
    </location>
</feature>
<gene>
    <name evidence="14" type="primary">Chaf1a</name>
    <name evidence="14" type="ORF">AEGCAU_R14121</name>
</gene>
<reference evidence="14" key="1">
    <citation type="submission" date="2019-10" db="EMBL/GenBank/DDBJ databases">
        <title>Bird 10,000 Genomes (B10K) Project - Family phase.</title>
        <authorList>
            <person name="Zhang G."/>
        </authorList>
    </citation>
    <scope>NUCLEOTIDE SEQUENCE</scope>
    <source>
        <strain evidence="14">B10K-DU-002-10</strain>
        <tissue evidence="14">Muscle</tissue>
    </source>
</reference>
<dbReference type="Pfam" id="PF12253">
    <property type="entry name" value="CAF1A_dimeriz"/>
    <property type="match status" value="1"/>
</dbReference>
<dbReference type="Pfam" id="PF15557">
    <property type="entry name" value="CAF1-p150_N"/>
    <property type="match status" value="1"/>
</dbReference>
<keyword evidence="7" id="KW-0539">Nucleus</keyword>
<comment type="similarity">
    <text evidence="2">Belongs to the CHAF1A family.</text>
</comment>
<evidence type="ECO:0000259" key="11">
    <source>
        <dbReference type="Pfam" id="PF12253"/>
    </source>
</evidence>
<comment type="subcellular location">
    <subcellularLocation>
        <location evidence="1">Nucleus</location>
    </subcellularLocation>
</comment>